<gene>
    <name evidence="4" type="ORF">D3H35_15755</name>
</gene>
<dbReference type="InterPro" id="IPR018711">
    <property type="entry name" value="NAGPA"/>
</dbReference>
<dbReference type="GO" id="GO:0016798">
    <property type="term" value="F:hydrolase activity, acting on glycosyl bonds"/>
    <property type="evidence" value="ECO:0007669"/>
    <property type="project" value="UniProtKB-KW"/>
</dbReference>
<keyword evidence="4" id="KW-0326">Glycosidase</keyword>
<evidence type="ECO:0000256" key="2">
    <source>
        <dbReference type="SAM" id="Phobius"/>
    </source>
</evidence>
<evidence type="ECO:0000313" key="4">
    <source>
        <dbReference type="EMBL" id="RIE03148.1"/>
    </source>
</evidence>
<proteinExistence type="predicted"/>
<feature type="region of interest" description="Disordered" evidence="1">
    <location>
        <begin position="18"/>
        <end position="52"/>
    </location>
</feature>
<feature type="compositionally biased region" description="Polar residues" evidence="1">
    <location>
        <begin position="26"/>
        <end position="42"/>
    </location>
</feature>
<dbReference type="Proteomes" id="UP000266340">
    <property type="component" value="Unassembled WGS sequence"/>
</dbReference>
<evidence type="ECO:0000313" key="5">
    <source>
        <dbReference type="Proteomes" id="UP000266340"/>
    </source>
</evidence>
<keyword evidence="2" id="KW-0812">Transmembrane</keyword>
<keyword evidence="4" id="KW-0378">Hydrolase</keyword>
<organism evidence="4 5">
    <name type="scientific">Cohnella faecalis</name>
    <dbReference type="NCBI Taxonomy" id="2315694"/>
    <lineage>
        <taxon>Bacteria</taxon>
        <taxon>Bacillati</taxon>
        <taxon>Bacillota</taxon>
        <taxon>Bacilli</taxon>
        <taxon>Bacillales</taxon>
        <taxon>Paenibacillaceae</taxon>
        <taxon>Cohnella</taxon>
    </lineage>
</organism>
<evidence type="ECO:0000259" key="3">
    <source>
        <dbReference type="Pfam" id="PF09992"/>
    </source>
</evidence>
<dbReference type="PANTHER" id="PTHR40446">
    <property type="entry name" value="N-ACETYLGLUCOSAMINE-1-PHOSPHODIESTER ALPHA-N-ACETYLGLUCOSAMINIDASE"/>
    <property type="match status" value="1"/>
</dbReference>
<dbReference type="EMBL" id="QXJM01000039">
    <property type="protein sequence ID" value="RIE03148.1"/>
    <property type="molecule type" value="Genomic_DNA"/>
</dbReference>
<protein>
    <submittedName>
        <fullName evidence="4">Phosphodiester glycosidase family protein</fullName>
    </submittedName>
</protein>
<dbReference type="Pfam" id="PF09992">
    <property type="entry name" value="NAGPA"/>
    <property type="match status" value="1"/>
</dbReference>
<name>A0A398CQS2_9BACL</name>
<feature type="transmembrane region" description="Helical" evidence="2">
    <location>
        <begin position="57"/>
        <end position="83"/>
    </location>
</feature>
<dbReference type="AlphaFoldDB" id="A0A398CQS2"/>
<dbReference type="PANTHER" id="PTHR40446:SF2">
    <property type="entry name" value="N-ACETYLGLUCOSAMINE-1-PHOSPHODIESTER ALPHA-N-ACETYLGLUCOSAMINIDASE"/>
    <property type="match status" value="1"/>
</dbReference>
<sequence length="414" mass="44564">MITLPYVKCEAAIERSVDAIPPNTNPTPSAARSGQPASSPVGSRTSRSRQTRRRRKSFVWTLAKAGFWTGLLGTAVFAVWFFLTPSGNEFRYMMADSLITTQHRHWAKYIIGEKGLKERVALYVQRFDQMGEERDLHTIAPDPGSGTGEEAGGLGNENAPLTSVEEIDGAGYHGYLLTVRDPKKIRLVVPIKADKGEKVSSMVKRTGAIAGVNAGGFADPNWKGNGFKPIGLVISHGQIYYNGLGKAKSTQIVGIDKDGKMLAGRYGIQELLDLGISEAVSFSPRIIVNGKGLIPSKEQGWGIAPRTVMGQREDGAILFLMIDGRQPGYSIGATLYDAQEIMLAHGAVIAANLDGGSSTVLVNGQGEVVNKPSSQYGERYLPSAFLVFDDPDSVSVPNVWAGLKPEDIDAGKKK</sequence>
<evidence type="ECO:0000256" key="1">
    <source>
        <dbReference type="SAM" id="MobiDB-lite"/>
    </source>
</evidence>
<comment type="caution">
    <text evidence="4">The sequence shown here is derived from an EMBL/GenBank/DDBJ whole genome shotgun (WGS) entry which is preliminary data.</text>
</comment>
<reference evidence="4 5" key="1">
    <citation type="submission" date="2018-09" db="EMBL/GenBank/DDBJ databases">
        <title>Cohnella cavernae sp. nov., isolated from a karst cave.</title>
        <authorList>
            <person name="Zhu H."/>
        </authorList>
    </citation>
    <scope>NUCLEOTIDE SEQUENCE [LARGE SCALE GENOMIC DNA]</scope>
    <source>
        <strain evidence="4 5">K2E09-144</strain>
    </source>
</reference>
<feature type="domain" description="Phosphodiester glycosidase" evidence="3">
    <location>
        <begin position="207"/>
        <end position="388"/>
    </location>
</feature>
<accession>A0A398CQS2</accession>
<keyword evidence="2" id="KW-0472">Membrane</keyword>
<dbReference type="OrthoDB" id="9816453at2"/>
<keyword evidence="2" id="KW-1133">Transmembrane helix</keyword>
<keyword evidence="5" id="KW-1185">Reference proteome</keyword>